<gene>
    <name evidence="6" type="ORF">CCH79_00020567</name>
</gene>
<dbReference type="Proteomes" id="UP000250572">
    <property type="component" value="Unassembled WGS sequence"/>
</dbReference>
<dbReference type="InterPro" id="IPR055355">
    <property type="entry name" value="ZP-C"/>
</dbReference>
<evidence type="ECO:0000256" key="1">
    <source>
        <dbReference type="ARBA" id="ARBA00022729"/>
    </source>
</evidence>
<dbReference type="EMBL" id="NHOQ01001109">
    <property type="protein sequence ID" value="PWA27045.1"/>
    <property type="molecule type" value="Genomic_DNA"/>
</dbReference>
<evidence type="ECO:0000256" key="2">
    <source>
        <dbReference type="ARBA" id="ARBA00023157"/>
    </source>
</evidence>
<dbReference type="SMART" id="SM00241">
    <property type="entry name" value="ZP"/>
    <property type="match status" value="1"/>
</dbReference>
<evidence type="ECO:0000313" key="7">
    <source>
        <dbReference type="Proteomes" id="UP000250572"/>
    </source>
</evidence>
<feature type="region of interest" description="Disordered" evidence="3">
    <location>
        <begin position="366"/>
        <end position="390"/>
    </location>
</feature>
<dbReference type="InterPro" id="IPR042235">
    <property type="entry name" value="ZP-C_dom"/>
</dbReference>
<organism evidence="6 7">
    <name type="scientific">Gambusia affinis</name>
    <name type="common">Western mosquitofish</name>
    <name type="synonym">Heterandria affinis</name>
    <dbReference type="NCBI Taxonomy" id="33528"/>
    <lineage>
        <taxon>Eukaryota</taxon>
        <taxon>Metazoa</taxon>
        <taxon>Chordata</taxon>
        <taxon>Craniata</taxon>
        <taxon>Vertebrata</taxon>
        <taxon>Euteleostomi</taxon>
        <taxon>Actinopterygii</taxon>
        <taxon>Neopterygii</taxon>
        <taxon>Teleostei</taxon>
        <taxon>Neoteleostei</taxon>
        <taxon>Acanthomorphata</taxon>
        <taxon>Ovalentaria</taxon>
        <taxon>Atherinomorphae</taxon>
        <taxon>Cyprinodontiformes</taxon>
        <taxon>Poeciliidae</taxon>
        <taxon>Poeciliinae</taxon>
        <taxon>Gambusia</taxon>
    </lineage>
</organism>
<proteinExistence type="predicted"/>
<keyword evidence="4" id="KW-0812">Transmembrane</keyword>
<evidence type="ECO:0000256" key="4">
    <source>
        <dbReference type="SAM" id="Phobius"/>
    </source>
</evidence>
<feature type="domain" description="ZP" evidence="5">
    <location>
        <begin position="442"/>
        <end position="764"/>
    </location>
</feature>
<keyword evidence="4" id="KW-0472">Membrane</keyword>
<evidence type="ECO:0000256" key="3">
    <source>
        <dbReference type="SAM" id="MobiDB-lite"/>
    </source>
</evidence>
<sequence>MRHQKTEVHQQLHLDQPGVGVSGHVVGNRPGEGDERSGLKAQLLFDQPTNRITSAAFPLTVPRSSTVLGERPGAPAGAPFRRLYWVNRMFMVASRTSDRTDQPLDQNFKGIRHDSEPDCLSPPAGLEAVQEINLHQGLFLKAATRSSTLSWLRGSSFRRSITCRQTDGPSTLAAASGVRGHFTHVVGSVHVPRVVLIEEGHEVQQQRLCPESDTCTGSRTPAWNRGQELNRRIGVVMPVLPWLPLGDHHGRVLQPLLVGLRSADLSDDRTQQPVHQLQNLSAEPDGPDTNRFCCSEVLLTLASSYSLTASSNRPLFSASRATLLMMVLVSPANLSMMPGCRGKHSQNLQLMLNGSEPSQHRQEATELQTDRQAAAVRDGDSPSRGEMEDVPQEVEVLQGLPRVGGLKLARVEHQQADEVEAADHGRGHRDAVTTFPTARIAAVAEKRLTQLGALTRRLQQQPQLVQHQGHVHGVAAQPLHPKQEGHGRLELSRQEQHLEVQEGLLAGREMGLSCWTRRRRGGDVSDEAGGSTAPRRRDKIIQDKNKLHLEPESWSSTRFRLFNCFLLRSEQQHPNDGRINLVKILLEESRSPTPYCSLSISALNAATHERERERERKQQMILNTSGFYRGNHCACQSAAGELKGRRQPKQKRVHVEVSVAEPADFFLLRVDDCWASQSPQPNATGLLHSLVQNGCVVDPTVTFLPLAEELAGPNGRSSGVRFRFQMFRFTAGPDEFYLHCSVQLCERDDQPSCLPSCGAISKREAIRPLPSRGLLSYGPIRVEVLDRPASNVLTAAVLPVAAVWTLGFFLTLLIIVAKAGRRRVPEPEGP</sequence>
<reference evidence="6 7" key="1">
    <citation type="journal article" date="2018" name="G3 (Bethesda)">
        <title>A High-Quality Reference Genome for the Invasive Mosquitofish Gambusia affinis Using a Chicago Library.</title>
        <authorList>
            <person name="Hoffberg S.L."/>
            <person name="Troendle N.J."/>
            <person name="Glenn T.C."/>
            <person name="Mahmud O."/>
            <person name="Louha S."/>
            <person name="Chalopin D."/>
            <person name="Bennetzen J.L."/>
            <person name="Mauricio R."/>
        </authorList>
    </citation>
    <scope>NUCLEOTIDE SEQUENCE [LARGE SCALE GENOMIC DNA]</scope>
    <source>
        <strain evidence="6">NE01/NJP1002.9</strain>
        <tissue evidence="6">Muscle</tissue>
    </source>
</reference>
<comment type="caution">
    <text evidence="6">The sequence shown here is derived from an EMBL/GenBank/DDBJ whole genome shotgun (WGS) entry which is preliminary data.</text>
</comment>
<dbReference type="PANTHER" id="PTHR14002:SF53">
    <property type="entry name" value="UROMODULIN"/>
    <property type="match status" value="1"/>
</dbReference>
<evidence type="ECO:0000313" key="6">
    <source>
        <dbReference type="EMBL" id="PWA27045.1"/>
    </source>
</evidence>
<protein>
    <recommendedName>
        <fullName evidence="5">ZP domain-containing protein</fullName>
    </recommendedName>
</protein>
<evidence type="ECO:0000259" key="5">
    <source>
        <dbReference type="PROSITE" id="PS51034"/>
    </source>
</evidence>
<keyword evidence="2" id="KW-1015">Disulfide bond</keyword>
<keyword evidence="4" id="KW-1133">Transmembrane helix</keyword>
<feature type="compositionally biased region" description="Basic and acidic residues" evidence="3">
    <location>
        <begin position="377"/>
        <end position="387"/>
    </location>
</feature>
<dbReference type="Gene3D" id="2.60.40.4100">
    <property type="entry name" value="Zona pellucida, ZP-C domain"/>
    <property type="match status" value="1"/>
</dbReference>
<dbReference type="AlphaFoldDB" id="A0A315W5H5"/>
<keyword evidence="7" id="KW-1185">Reference proteome</keyword>
<dbReference type="InterPro" id="IPR001507">
    <property type="entry name" value="ZP_dom"/>
</dbReference>
<keyword evidence="1" id="KW-0732">Signal</keyword>
<dbReference type="Pfam" id="PF00100">
    <property type="entry name" value="Zona_pellucida"/>
    <property type="match status" value="1"/>
</dbReference>
<name>A0A315W5H5_GAMAF</name>
<dbReference type="PANTHER" id="PTHR14002">
    <property type="entry name" value="ENDOGLIN/TGF-BETA RECEPTOR TYPE III"/>
    <property type="match status" value="1"/>
</dbReference>
<dbReference type="PROSITE" id="PS51034">
    <property type="entry name" value="ZP_2"/>
    <property type="match status" value="1"/>
</dbReference>
<feature type="transmembrane region" description="Helical" evidence="4">
    <location>
        <begin position="792"/>
        <end position="816"/>
    </location>
</feature>
<accession>A0A315W5H5</accession>